<dbReference type="PANTHER" id="PTHR31840:SF1">
    <property type="entry name" value="COILED-COIL DOMAIN-CONTAINING PROTEIN 97"/>
    <property type="match status" value="1"/>
</dbReference>
<dbReference type="Proteomes" id="UP000799776">
    <property type="component" value="Unassembled WGS sequence"/>
</dbReference>
<protein>
    <recommendedName>
        <fullName evidence="2">CCD97-like C-terminal domain-containing protein</fullName>
    </recommendedName>
</protein>
<evidence type="ECO:0000313" key="3">
    <source>
        <dbReference type="EMBL" id="KAF2085547.1"/>
    </source>
</evidence>
<dbReference type="EMBL" id="ML978730">
    <property type="protein sequence ID" value="KAF2085547.1"/>
    <property type="molecule type" value="Genomic_DNA"/>
</dbReference>
<reference evidence="3" key="1">
    <citation type="journal article" date="2020" name="Stud. Mycol.">
        <title>101 Dothideomycetes genomes: a test case for predicting lifestyles and emergence of pathogens.</title>
        <authorList>
            <person name="Haridas S."/>
            <person name="Albert R."/>
            <person name="Binder M."/>
            <person name="Bloem J."/>
            <person name="Labutti K."/>
            <person name="Salamov A."/>
            <person name="Andreopoulos B."/>
            <person name="Baker S."/>
            <person name="Barry K."/>
            <person name="Bills G."/>
            <person name="Bluhm B."/>
            <person name="Cannon C."/>
            <person name="Castanera R."/>
            <person name="Culley D."/>
            <person name="Daum C."/>
            <person name="Ezra D."/>
            <person name="Gonzalez J."/>
            <person name="Henrissat B."/>
            <person name="Kuo A."/>
            <person name="Liang C."/>
            <person name="Lipzen A."/>
            <person name="Lutzoni F."/>
            <person name="Magnuson J."/>
            <person name="Mondo S."/>
            <person name="Nolan M."/>
            <person name="Ohm R."/>
            <person name="Pangilinan J."/>
            <person name="Park H.-J."/>
            <person name="Ramirez L."/>
            <person name="Alfaro M."/>
            <person name="Sun H."/>
            <person name="Tritt A."/>
            <person name="Yoshinaga Y."/>
            <person name="Zwiers L.-H."/>
            <person name="Turgeon B."/>
            <person name="Goodwin S."/>
            <person name="Spatafora J."/>
            <person name="Crous P."/>
            <person name="Grigoriev I."/>
        </authorList>
    </citation>
    <scope>NUCLEOTIDE SEQUENCE</scope>
    <source>
        <strain evidence="3">CBS 121410</strain>
    </source>
</reference>
<dbReference type="Pfam" id="PF09747">
    <property type="entry name" value="CCD97-like_C"/>
    <property type="match status" value="1"/>
</dbReference>
<comment type="caution">
    <text evidence="3">The sequence shown here is derived from an EMBL/GenBank/DDBJ whole genome shotgun (WGS) entry which is preliminary data.</text>
</comment>
<dbReference type="AlphaFoldDB" id="A0A9P4LV24"/>
<evidence type="ECO:0000259" key="2">
    <source>
        <dbReference type="Pfam" id="PF09747"/>
    </source>
</evidence>
<feature type="region of interest" description="Disordered" evidence="1">
    <location>
        <begin position="145"/>
        <end position="195"/>
    </location>
</feature>
<feature type="compositionally biased region" description="Acidic residues" evidence="1">
    <location>
        <begin position="145"/>
        <end position="154"/>
    </location>
</feature>
<organism evidence="3 4">
    <name type="scientific">Saccharata proteae CBS 121410</name>
    <dbReference type="NCBI Taxonomy" id="1314787"/>
    <lineage>
        <taxon>Eukaryota</taxon>
        <taxon>Fungi</taxon>
        <taxon>Dikarya</taxon>
        <taxon>Ascomycota</taxon>
        <taxon>Pezizomycotina</taxon>
        <taxon>Dothideomycetes</taxon>
        <taxon>Dothideomycetes incertae sedis</taxon>
        <taxon>Botryosphaeriales</taxon>
        <taxon>Saccharataceae</taxon>
        <taxon>Saccharata</taxon>
    </lineage>
</organism>
<name>A0A9P4LV24_9PEZI</name>
<evidence type="ECO:0000313" key="4">
    <source>
        <dbReference type="Proteomes" id="UP000799776"/>
    </source>
</evidence>
<feature type="domain" description="CCD97-like C-terminal" evidence="2">
    <location>
        <begin position="114"/>
        <end position="171"/>
    </location>
</feature>
<sequence>MKQRRAGGRDDASLRAHRIRVKNRRKRYLDMHPEYFDSGLELADPLLYDRLIRRFQTPAEREAEGRAKGYSGVLEADLLRSEAKMQALRHPDPNVTISYRRGQNGEIVAEERDEVPASKEEGMKRWRDDMGQRFLRGEDKDFDYAEVDESEEWDDRQLEEREKQEVYFDAETPTWIVDEKGAEKGPSCETGLQDF</sequence>
<gene>
    <name evidence="3" type="ORF">K490DRAFT_75156</name>
</gene>
<keyword evidence="4" id="KW-1185">Reference proteome</keyword>
<feature type="compositionally biased region" description="Basic and acidic residues" evidence="1">
    <location>
        <begin position="155"/>
        <end position="166"/>
    </location>
</feature>
<dbReference type="PANTHER" id="PTHR31840">
    <property type="entry name" value="COILED-COIL DOMAIN-CONTAINING PROTEIN 97"/>
    <property type="match status" value="1"/>
</dbReference>
<accession>A0A9P4LV24</accession>
<dbReference type="InterPro" id="IPR018613">
    <property type="entry name" value="Ccdc97-like"/>
</dbReference>
<dbReference type="InterPro" id="IPR040233">
    <property type="entry name" value="CCD97-like_C"/>
</dbReference>
<evidence type="ECO:0000256" key="1">
    <source>
        <dbReference type="SAM" id="MobiDB-lite"/>
    </source>
</evidence>
<proteinExistence type="predicted"/>
<dbReference type="OrthoDB" id="333176at2759"/>